<accession>A0A1M5K159</accession>
<dbReference type="SMART" id="SM00849">
    <property type="entry name" value="Lactamase_B"/>
    <property type="match status" value="1"/>
</dbReference>
<dbReference type="AlphaFoldDB" id="A0A1M5K159"/>
<protein>
    <submittedName>
        <fullName evidence="2">Glyoxylase, beta-lactamase superfamily II</fullName>
    </submittedName>
</protein>
<evidence type="ECO:0000313" key="3">
    <source>
        <dbReference type="Proteomes" id="UP000199758"/>
    </source>
</evidence>
<evidence type="ECO:0000313" key="2">
    <source>
        <dbReference type="EMBL" id="SHG46592.1"/>
    </source>
</evidence>
<dbReference type="SUPFAM" id="SSF55811">
    <property type="entry name" value="Nudix"/>
    <property type="match status" value="1"/>
</dbReference>
<dbReference type="Pfam" id="PF00753">
    <property type="entry name" value="Lactamase_B"/>
    <property type="match status" value="1"/>
</dbReference>
<dbReference type="Pfam" id="PF00293">
    <property type="entry name" value="NUDIX"/>
    <property type="match status" value="1"/>
</dbReference>
<name>A0A1M5K159_9GAMM</name>
<dbReference type="Gene3D" id="3.60.15.10">
    <property type="entry name" value="Ribonuclease Z/Hydroxyacylglutathione hydrolase-like"/>
    <property type="match status" value="1"/>
</dbReference>
<dbReference type="PANTHER" id="PTHR23131">
    <property type="entry name" value="ENDORIBONUCLEASE LACTB2"/>
    <property type="match status" value="1"/>
</dbReference>
<dbReference type="InterPro" id="IPR015797">
    <property type="entry name" value="NUDIX_hydrolase-like_dom_sf"/>
</dbReference>
<keyword evidence="3" id="KW-1185">Reference proteome</keyword>
<dbReference type="Gene3D" id="1.10.10.10">
    <property type="entry name" value="Winged helix-like DNA-binding domain superfamily/Winged helix DNA-binding domain"/>
    <property type="match status" value="1"/>
</dbReference>
<proteinExistence type="predicted"/>
<dbReference type="InterPro" id="IPR001279">
    <property type="entry name" value="Metallo-B-lactamas"/>
</dbReference>
<dbReference type="STRING" id="490188.SAMN04488068_0315"/>
<gene>
    <name evidence="2" type="ORF">SAMN04488068_0315</name>
</gene>
<feature type="domain" description="Nudix hydrolase" evidence="1">
    <location>
        <begin position="4"/>
        <end position="158"/>
    </location>
</feature>
<sequence>MSLPILDAVTAIFVHDGAVFMTRRHPAMMAFPGYHAFPGGKIDPEDAAGAAFAQPMLAPFDTRQMHALVRELREELGYDLPAAIDAGEVIRVERIARALTPTAFPRRFDTWFYRICVRRKPPFEVDTREAIDHGWQPAAAWLDQWRHGELIIAPPTQACLIGLAEDLSQPQIASLSPLADPMAETDDSMTAIQSVFGLRQIFVRSNTLPPAEHTNCFVVGDEGAARIAIDPSPRDRVELERLDATLQSLGVDQLLITHHHYDHNQFADELARRHGWPVLMSARTAERIGKRVPRFFDGIDLRTIDEGSVVTQWQQQPVRTLSVPGHDDGQVALMPDGRSWCIVGDLIQGVGTVVISKPEGDMRRYFESLERIIELAPRFIFPSHGIGMGTTLRLEETLKHRRQREAQVLQLQREGRSMQQMLDAIYAGLDPRLAPLAIRNIESHLDKLRADGELPQG</sequence>
<dbReference type="PROSITE" id="PS51462">
    <property type="entry name" value="NUDIX"/>
    <property type="match status" value="1"/>
</dbReference>
<organism evidence="2 3">
    <name type="scientific">Hydrocarboniphaga daqingensis</name>
    <dbReference type="NCBI Taxonomy" id="490188"/>
    <lineage>
        <taxon>Bacteria</taxon>
        <taxon>Pseudomonadati</taxon>
        <taxon>Pseudomonadota</taxon>
        <taxon>Gammaproteobacteria</taxon>
        <taxon>Nevskiales</taxon>
        <taxon>Nevskiaceae</taxon>
        <taxon>Hydrocarboniphaga</taxon>
    </lineage>
</organism>
<dbReference type="CDD" id="cd18870">
    <property type="entry name" value="NUDIX_AcylCoAdiphos_Nudt19"/>
    <property type="match status" value="1"/>
</dbReference>
<dbReference type="InterPro" id="IPR050662">
    <property type="entry name" value="Sec-metab_biosynth-thioest"/>
</dbReference>
<dbReference type="Gene3D" id="3.90.79.10">
    <property type="entry name" value="Nucleoside Triphosphate Pyrophosphohydrolase"/>
    <property type="match status" value="2"/>
</dbReference>
<dbReference type="Pfam" id="PF17778">
    <property type="entry name" value="WHD_BLACT"/>
    <property type="match status" value="1"/>
</dbReference>
<evidence type="ECO:0000259" key="1">
    <source>
        <dbReference type="PROSITE" id="PS51462"/>
    </source>
</evidence>
<dbReference type="InterPro" id="IPR036866">
    <property type="entry name" value="RibonucZ/Hydroxyglut_hydro"/>
</dbReference>
<dbReference type="InterPro" id="IPR036388">
    <property type="entry name" value="WH-like_DNA-bd_sf"/>
</dbReference>
<dbReference type="EMBL" id="FQWZ01000001">
    <property type="protein sequence ID" value="SHG46592.1"/>
    <property type="molecule type" value="Genomic_DNA"/>
</dbReference>
<dbReference type="InterPro" id="IPR000086">
    <property type="entry name" value="NUDIX_hydrolase_dom"/>
</dbReference>
<dbReference type="Proteomes" id="UP000199758">
    <property type="component" value="Unassembled WGS sequence"/>
</dbReference>
<dbReference type="PANTHER" id="PTHR23131:SF0">
    <property type="entry name" value="ENDORIBONUCLEASE LACTB2"/>
    <property type="match status" value="1"/>
</dbReference>
<dbReference type="SUPFAM" id="SSF56281">
    <property type="entry name" value="Metallo-hydrolase/oxidoreductase"/>
    <property type="match status" value="1"/>
</dbReference>
<reference evidence="2 3" key="1">
    <citation type="submission" date="2016-11" db="EMBL/GenBank/DDBJ databases">
        <authorList>
            <person name="Jaros S."/>
            <person name="Januszkiewicz K."/>
            <person name="Wedrychowicz H."/>
        </authorList>
    </citation>
    <scope>NUCLEOTIDE SEQUENCE [LARGE SCALE GENOMIC DNA]</scope>
    <source>
        <strain evidence="2 3">CGMCC 1.7049</strain>
    </source>
</reference>
<dbReference type="InterPro" id="IPR041516">
    <property type="entry name" value="LACTB2_WH"/>
</dbReference>
<dbReference type="GO" id="GO:0003824">
    <property type="term" value="F:catalytic activity"/>
    <property type="evidence" value="ECO:0007669"/>
    <property type="project" value="UniProtKB-ARBA"/>
</dbReference>
<dbReference type="OrthoDB" id="9788263at2"/>
<dbReference type="RefSeq" id="WP_072893000.1">
    <property type="nucleotide sequence ID" value="NZ_FQWZ01000001.1"/>
</dbReference>